<accession>A0A7W6R365</accession>
<dbReference type="PANTHER" id="PTHR43531">
    <property type="entry name" value="PROTEIN ICFG"/>
    <property type="match status" value="1"/>
</dbReference>
<comment type="subcellular location">
    <subcellularLocation>
        <location evidence="1">Membrane</location>
    </subcellularLocation>
</comment>
<dbReference type="Proteomes" id="UP000540909">
    <property type="component" value="Unassembled WGS sequence"/>
</dbReference>
<evidence type="ECO:0000256" key="3">
    <source>
        <dbReference type="ARBA" id="ARBA00029447"/>
    </source>
</evidence>
<dbReference type="AlphaFoldDB" id="A0A7W6R365"/>
<dbReference type="RefSeq" id="WP_184469856.1">
    <property type="nucleotide sequence ID" value="NZ_JACIFY010000007.1"/>
</dbReference>
<sequence length="739" mass="78770">MKQSARKSLIFKVIGVTVISITVVLVLANTLLVYATGNRIAELTVQQARLEASKVANEISAELGQLAAPTATMAEVIGQGREKDYLDRSAVIDILRANARSKIVLSSWFMEEPNAFDGKASEHKGDAKLGTAEDGAFSPTWTRSGDSLSMAPVSLDYTGEYYRVAAKSRKGYLTEPYVWTDKNGSFLLASISYPVLSSGKLIGVIGTDIDLTALSKKLSDLRPFGSGRVRLISQSGKWIVAPNPDLITKAYDGPGSEDVQQALSNQELVVVANVELDETSYSRILFPFHVPGLNTSWMVCVDVPTTVITSAARQQITLLVGAGIVVLMAIAGTLYLTIRAMIQRPLGRLMGTIERLAIEDFSASPSDQSRSDEIGGAATALAKLRKALINAKTTEAESEATRQIAAKERSDAEAARIDALNLQRRIVGTVGRALGDLSAGNLTCRITEEFPGEYRKLQLDFNAALESLEQTIATVNNSVCQISAGVDTISSSSDNLSRRTEMQASGLEETAAGMTELTEQVQASATNARSASTSVRAATENAKNTGEIVGQAISSMENISRSSLEITRITGVIDEIAFQTNLLALNAGVEAARAGEAGKGFAVVAQEVRELAQRSAIAAKEIKALIGASAVEVKEGVERVAGAGDALARITTQILDINASVQQISTSAQEQSSGLKGISAALNQMEHFTQANTVMVEEMTAASASLWDEVRLLSEVVGRFRVSSRAPQFRERDRTVAAA</sequence>
<comment type="similarity">
    <text evidence="3">Belongs to the methyl-accepting chemotaxis (MCP) protein family.</text>
</comment>
<dbReference type="SMART" id="SM00304">
    <property type="entry name" value="HAMP"/>
    <property type="match status" value="2"/>
</dbReference>
<dbReference type="CDD" id="cd11386">
    <property type="entry name" value="MCP_signal"/>
    <property type="match status" value="1"/>
</dbReference>
<feature type="transmembrane region" description="Helical" evidence="5">
    <location>
        <begin position="316"/>
        <end position="338"/>
    </location>
</feature>
<dbReference type="SUPFAM" id="SSF58104">
    <property type="entry name" value="Methyl-accepting chemotaxis protein (MCP) signaling domain"/>
    <property type="match status" value="1"/>
</dbReference>
<dbReference type="Pfam" id="PF00672">
    <property type="entry name" value="HAMP"/>
    <property type="match status" value="2"/>
</dbReference>
<dbReference type="PROSITE" id="PS50111">
    <property type="entry name" value="CHEMOTAXIS_TRANSDUC_2"/>
    <property type="match status" value="1"/>
</dbReference>
<feature type="domain" description="HAMP" evidence="7">
    <location>
        <begin position="421"/>
        <end position="473"/>
    </location>
</feature>
<dbReference type="Gene3D" id="3.30.450.20">
    <property type="entry name" value="PAS domain"/>
    <property type="match status" value="2"/>
</dbReference>
<feature type="domain" description="Methyl-accepting transducer" evidence="6">
    <location>
        <begin position="478"/>
        <end position="707"/>
    </location>
</feature>
<dbReference type="Gene3D" id="6.10.340.10">
    <property type="match status" value="1"/>
</dbReference>
<dbReference type="SMART" id="SM00283">
    <property type="entry name" value="MA"/>
    <property type="match status" value="1"/>
</dbReference>
<dbReference type="InterPro" id="IPR051310">
    <property type="entry name" value="MCP_chemotaxis"/>
</dbReference>
<dbReference type="PROSITE" id="PS50885">
    <property type="entry name" value="HAMP"/>
    <property type="match status" value="2"/>
</dbReference>
<dbReference type="InterPro" id="IPR004089">
    <property type="entry name" value="MCPsignal_dom"/>
</dbReference>
<evidence type="ECO:0000313" key="8">
    <source>
        <dbReference type="EMBL" id="MBB4235839.1"/>
    </source>
</evidence>
<dbReference type="EMBL" id="JACIFY010000007">
    <property type="protein sequence ID" value="MBB4235839.1"/>
    <property type="molecule type" value="Genomic_DNA"/>
</dbReference>
<evidence type="ECO:0000256" key="1">
    <source>
        <dbReference type="ARBA" id="ARBA00004370"/>
    </source>
</evidence>
<evidence type="ECO:0000256" key="4">
    <source>
        <dbReference type="PROSITE-ProRule" id="PRU00284"/>
    </source>
</evidence>
<evidence type="ECO:0000256" key="5">
    <source>
        <dbReference type="SAM" id="Phobius"/>
    </source>
</evidence>
<dbReference type="PANTHER" id="PTHR43531:SF11">
    <property type="entry name" value="METHYL-ACCEPTING CHEMOTAXIS PROTEIN 3"/>
    <property type="match status" value="1"/>
</dbReference>
<evidence type="ECO:0000259" key="7">
    <source>
        <dbReference type="PROSITE" id="PS50885"/>
    </source>
</evidence>
<keyword evidence="4" id="KW-0807">Transducer</keyword>
<evidence type="ECO:0000256" key="2">
    <source>
        <dbReference type="ARBA" id="ARBA00022500"/>
    </source>
</evidence>
<proteinExistence type="inferred from homology"/>
<dbReference type="CDD" id="cd12913">
    <property type="entry name" value="PDC1_MCP_like"/>
    <property type="match status" value="1"/>
</dbReference>
<dbReference type="GO" id="GO:0006935">
    <property type="term" value="P:chemotaxis"/>
    <property type="evidence" value="ECO:0007669"/>
    <property type="project" value="UniProtKB-KW"/>
</dbReference>
<dbReference type="Pfam" id="PF00015">
    <property type="entry name" value="MCPsignal"/>
    <property type="match status" value="1"/>
</dbReference>
<keyword evidence="5" id="KW-0812">Transmembrane</keyword>
<organism evidence="8 9">
    <name type="scientific">Rhizobium esperanzae</name>
    <dbReference type="NCBI Taxonomy" id="1967781"/>
    <lineage>
        <taxon>Bacteria</taxon>
        <taxon>Pseudomonadati</taxon>
        <taxon>Pseudomonadota</taxon>
        <taxon>Alphaproteobacteria</taxon>
        <taxon>Hyphomicrobiales</taxon>
        <taxon>Rhizobiaceae</taxon>
        <taxon>Rhizobium/Agrobacterium group</taxon>
        <taxon>Rhizobium</taxon>
    </lineage>
</organism>
<gene>
    <name evidence="8" type="ORF">GGD57_002413</name>
</gene>
<comment type="caution">
    <text evidence="8">The sequence shown here is derived from an EMBL/GenBank/DDBJ whole genome shotgun (WGS) entry which is preliminary data.</text>
</comment>
<protein>
    <submittedName>
        <fullName evidence="8">Methyl-accepting chemotaxis protein</fullName>
    </submittedName>
</protein>
<dbReference type="GO" id="GO:0016020">
    <property type="term" value="C:membrane"/>
    <property type="evidence" value="ECO:0007669"/>
    <property type="project" value="UniProtKB-SubCell"/>
</dbReference>
<keyword evidence="5" id="KW-0472">Membrane</keyword>
<name>A0A7W6R365_9HYPH</name>
<dbReference type="Pfam" id="PF22673">
    <property type="entry name" value="MCP-like_PDC_1"/>
    <property type="match status" value="1"/>
</dbReference>
<dbReference type="Gene3D" id="1.10.287.950">
    <property type="entry name" value="Methyl-accepting chemotaxis protein"/>
    <property type="match status" value="1"/>
</dbReference>
<feature type="transmembrane region" description="Helical" evidence="5">
    <location>
        <begin position="9"/>
        <end position="35"/>
    </location>
</feature>
<feature type="domain" description="HAMP" evidence="7">
    <location>
        <begin position="340"/>
        <end position="393"/>
    </location>
</feature>
<dbReference type="InterPro" id="IPR003660">
    <property type="entry name" value="HAMP_dom"/>
</dbReference>
<evidence type="ECO:0000313" key="9">
    <source>
        <dbReference type="Proteomes" id="UP000540909"/>
    </source>
</evidence>
<reference evidence="8 9" key="1">
    <citation type="submission" date="2020-08" db="EMBL/GenBank/DDBJ databases">
        <title>Genomic Encyclopedia of Type Strains, Phase IV (KMG-V): Genome sequencing to study the core and pangenomes of soil and plant-associated prokaryotes.</title>
        <authorList>
            <person name="Whitman W."/>
        </authorList>
    </citation>
    <scope>NUCLEOTIDE SEQUENCE [LARGE SCALE GENOMIC DNA]</scope>
    <source>
        <strain evidence="8 9">SEMIA 4089</strain>
    </source>
</reference>
<keyword evidence="5" id="KW-1133">Transmembrane helix</keyword>
<dbReference type="GO" id="GO:0007165">
    <property type="term" value="P:signal transduction"/>
    <property type="evidence" value="ECO:0007669"/>
    <property type="project" value="UniProtKB-KW"/>
</dbReference>
<evidence type="ECO:0000259" key="6">
    <source>
        <dbReference type="PROSITE" id="PS50111"/>
    </source>
</evidence>
<keyword evidence="2" id="KW-0145">Chemotaxis</keyword>
<dbReference type="FunFam" id="1.10.287.950:FF:000001">
    <property type="entry name" value="Methyl-accepting chemotaxis sensory transducer"/>
    <property type="match status" value="1"/>
</dbReference>